<dbReference type="Proteomes" id="UP000724874">
    <property type="component" value="Unassembled WGS sequence"/>
</dbReference>
<evidence type="ECO:0000256" key="2">
    <source>
        <dbReference type="SAM" id="SignalP"/>
    </source>
</evidence>
<protein>
    <recommendedName>
        <fullName evidence="3">CBM1 domain-containing protein</fullName>
    </recommendedName>
</protein>
<proteinExistence type="predicted"/>
<dbReference type="GO" id="GO:0030248">
    <property type="term" value="F:cellulose binding"/>
    <property type="evidence" value="ECO:0007669"/>
    <property type="project" value="InterPro"/>
</dbReference>
<dbReference type="InterPro" id="IPR000254">
    <property type="entry name" value="CBD"/>
</dbReference>
<comment type="caution">
    <text evidence="4">The sequence shown here is derived from an EMBL/GenBank/DDBJ whole genome shotgun (WGS) entry which is preliminary data.</text>
</comment>
<dbReference type="GO" id="GO:0005975">
    <property type="term" value="P:carbohydrate metabolic process"/>
    <property type="evidence" value="ECO:0007669"/>
    <property type="project" value="InterPro"/>
</dbReference>
<evidence type="ECO:0000256" key="1">
    <source>
        <dbReference type="ARBA" id="ARBA00022729"/>
    </source>
</evidence>
<dbReference type="SMART" id="SM00236">
    <property type="entry name" value="fCBD"/>
    <property type="match status" value="1"/>
</dbReference>
<dbReference type="Pfam" id="PF00734">
    <property type="entry name" value="CBM_1"/>
    <property type="match status" value="1"/>
</dbReference>
<feature type="domain" description="CBM1" evidence="3">
    <location>
        <begin position="23"/>
        <end position="59"/>
    </location>
</feature>
<dbReference type="GO" id="GO:0005576">
    <property type="term" value="C:extracellular region"/>
    <property type="evidence" value="ECO:0007669"/>
    <property type="project" value="InterPro"/>
</dbReference>
<evidence type="ECO:0000313" key="4">
    <source>
        <dbReference type="EMBL" id="KAF8884424.1"/>
    </source>
</evidence>
<dbReference type="AlphaFoldDB" id="A0A9P5TIE0"/>
<accession>A0A9P5TIE0</accession>
<evidence type="ECO:0000259" key="3">
    <source>
        <dbReference type="PROSITE" id="PS51164"/>
    </source>
</evidence>
<dbReference type="OrthoDB" id="2119228at2759"/>
<keyword evidence="1 2" id="KW-0732">Signal</keyword>
<name>A0A9P5TIE0_GYMJU</name>
<dbReference type="PROSITE" id="PS51164">
    <property type="entry name" value="CBM1_2"/>
    <property type="match status" value="1"/>
</dbReference>
<evidence type="ECO:0000313" key="5">
    <source>
        <dbReference type="Proteomes" id="UP000724874"/>
    </source>
</evidence>
<feature type="signal peptide" evidence="2">
    <location>
        <begin position="1"/>
        <end position="23"/>
    </location>
</feature>
<reference evidence="4" key="1">
    <citation type="submission" date="2020-11" db="EMBL/GenBank/DDBJ databases">
        <authorList>
            <consortium name="DOE Joint Genome Institute"/>
            <person name="Ahrendt S."/>
            <person name="Riley R."/>
            <person name="Andreopoulos W."/>
            <person name="LaButti K."/>
            <person name="Pangilinan J."/>
            <person name="Ruiz-duenas F.J."/>
            <person name="Barrasa J.M."/>
            <person name="Sanchez-Garcia M."/>
            <person name="Camarero S."/>
            <person name="Miyauchi S."/>
            <person name="Serrano A."/>
            <person name="Linde D."/>
            <person name="Babiker R."/>
            <person name="Drula E."/>
            <person name="Ayuso-Fernandez I."/>
            <person name="Pacheco R."/>
            <person name="Padilla G."/>
            <person name="Ferreira P."/>
            <person name="Barriuso J."/>
            <person name="Kellner H."/>
            <person name="Castanera R."/>
            <person name="Alfaro M."/>
            <person name="Ramirez L."/>
            <person name="Pisabarro A.G."/>
            <person name="Kuo A."/>
            <person name="Tritt A."/>
            <person name="Lipzen A."/>
            <person name="He G."/>
            <person name="Yan M."/>
            <person name="Ng V."/>
            <person name="Cullen D."/>
            <person name="Martin F."/>
            <person name="Rosso M.-N."/>
            <person name="Henrissat B."/>
            <person name="Hibbett D."/>
            <person name="Martinez A.T."/>
            <person name="Grigoriev I.V."/>
        </authorList>
    </citation>
    <scope>NUCLEOTIDE SEQUENCE</scope>
    <source>
        <strain evidence="4">AH 44721</strain>
    </source>
</reference>
<sequence length="82" mass="8508">MQLSLSAIFTAAFLSYITPGAFAHVPLFRQCGGIGYTGPTTCVAGTYCNWVTAYYSACFPGGVPVTTITTGKPPPPPETTAV</sequence>
<keyword evidence="5" id="KW-1185">Reference proteome</keyword>
<dbReference type="EMBL" id="JADNYJ010000108">
    <property type="protein sequence ID" value="KAF8884424.1"/>
    <property type="molecule type" value="Genomic_DNA"/>
</dbReference>
<gene>
    <name evidence="4" type="ORF">CPB84DRAFT_1850661</name>
</gene>
<feature type="chain" id="PRO_5040212714" description="CBM1 domain-containing protein" evidence="2">
    <location>
        <begin position="24"/>
        <end position="82"/>
    </location>
</feature>
<dbReference type="SUPFAM" id="SSF57180">
    <property type="entry name" value="Cellulose-binding domain"/>
    <property type="match status" value="1"/>
</dbReference>
<organism evidence="4 5">
    <name type="scientific">Gymnopilus junonius</name>
    <name type="common">Spectacular rustgill mushroom</name>
    <name type="synonym">Gymnopilus spectabilis subsp. junonius</name>
    <dbReference type="NCBI Taxonomy" id="109634"/>
    <lineage>
        <taxon>Eukaryota</taxon>
        <taxon>Fungi</taxon>
        <taxon>Dikarya</taxon>
        <taxon>Basidiomycota</taxon>
        <taxon>Agaricomycotina</taxon>
        <taxon>Agaricomycetes</taxon>
        <taxon>Agaricomycetidae</taxon>
        <taxon>Agaricales</taxon>
        <taxon>Agaricineae</taxon>
        <taxon>Hymenogastraceae</taxon>
        <taxon>Gymnopilus</taxon>
    </lineage>
</organism>
<dbReference type="InterPro" id="IPR035971">
    <property type="entry name" value="CBD_sf"/>
</dbReference>